<gene>
    <name evidence="7" type="ORF">PENSTE_c001G06403</name>
</gene>
<dbReference type="Pfam" id="PF00172">
    <property type="entry name" value="Zn_clus"/>
    <property type="match status" value="1"/>
</dbReference>
<dbReference type="STRING" id="303698.A0A1V6TYN7"/>
<dbReference type="Pfam" id="PF11951">
    <property type="entry name" value="Fungal_trans_2"/>
    <property type="match status" value="1"/>
</dbReference>
<dbReference type="InterPro" id="IPR053157">
    <property type="entry name" value="Sterol_Uptake_Regulator"/>
</dbReference>
<evidence type="ECO:0000256" key="3">
    <source>
        <dbReference type="ARBA" id="ARBA00023163"/>
    </source>
</evidence>
<dbReference type="GO" id="GO:0001228">
    <property type="term" value="F:DNA-binding transcription activator activity, RNA polymerase II-specific"/>
    <property type="evidence" value="ECO:0007669"/>
    <property type="project" value="TreeGrafter"/>
</dbReference>
<feature type="domain" description="Zn(2)-C6 fungal-type" evidence="6">
    <location>
        <begin position="13"/>
        <end position="43"/>
    </location>
</feature>
<dbReference type="InterPro" id="IPR021858">
    <property type="entry name" value="Fun_TF"/>
</dbReference>
<dbReference type="InterPro" id="IPR036864">
    <property type="entry name" value="Zn2-C6_fun-type_DNA-bd_sf"/>
</dbReference>
<evidence type="ECO:0000256" key="2">
    <source>
        <dbReference type="ARBA" id="ARBA00023125"/>
    </source>
</evidence>
<evidence type="ECO:0000313" key="7">
    <source>
        <dbReference type="EMBL" id="OQE31356.1"/>
    </source>
</evidence>
<evidence type="ECO:0000256" key="5">
    <source>
        <dbReference type="SAM" id="MobiDB-lite"/>
    </source>
</evidence>
<proteinExistence type="predicted"/>
<dbReference type="PANTHER" id="PTHR47784">
    <property type="entry name" value="STEROL UPTAKE CONTROL PROTEIN 2"/>
    <property type="match status" value="1"/>
</dbReference>
<name>A0A1V6TYN7_9EURO</name>
<dbReference type="OrthoDB" id="4937900at2759"/>
<organism evidence="7 8">
    <name type="scientific">Penicillium steckii</name>
    <dbReference type="NCBI Taxonomy" id="303698"/>
    <lineage>
        <taxon>Eukaryota</taxon>
        <taxon>Fungi</taxon>
        <taxon>Dikarya</taxon>
        <taxon>Ascomycota</taxon>
        <taxon>Pezizomycotina</taxon>
        <taxon>Eurotiomycetes</taxon>
        <taxon>Eurotiomycetidae</taxon>
        <taxon>Eurotiales</taxon>
        <taxon>Aspergillaceae</taxon>
        <taxon>Penicillium</taxon>
    </lineage>
</organism>
<dbReference type="PANTHER" id="PTHR47784:SF14">
    <property type="entry name" value="ZN(II)2CYS6 TRANSCRIPTION FACTOR (EUROFUNG)"/>
    <property type="match status" value="1"/>
</dbReference>
<dbReference type="InterPro" id="IPR001138">
    <property type="entry name" value="Zn2Cys6_DnaBD"/>
</dbReference>
<keyword evidence="3" id="KW-0804">Transcription</keyword>
<evidence type="ECO:0000256" key="1">
    <source>
        <dbReference type="ARBA" id="ARBA00023015"/>
    </source>
</evidence>
<evidence type="ECO:0000259" key="6">
    <source>
        <dbReference type="PROSITE" id="PS50048"/>
    </source>
</evidence>
<keyword evidence="4" id="KW-0539">Nucleus</keyword>
<evidence type="ECO:0000256" key="4">
    <source>
        <dbReference type="ARBA" id="ARBA00023242"/>
    </source>
</evidence>
<dbReference type="GO" id="GO:0003677">
    <property type="term" value="F:DNA binding"/>
    <property type="evidence" value="ECO:0007669"/>
    <property type="project" value="UniProtKB-KW"/>
</dbReference>
<dbReference type="SUPFAM" id="SSF57701">
    <property type="entry name" value="Zn2/Cys6 DNA-binding domain"/>
    <property type="match status" value="1"/>
</dbReference>
<keyword evidence="8" id="KW-1185">Reference proteome</keyword>
<reference evidence="8" key="1">
    <citation type="journal article" date="2017" name="Nat. Microbiol.">
        <title>Global analysis of biosynthetic gene clusters reveals vast potential of secondary metabolite production in Penicillium species.</title>
        <authorList>
            <person name="Nielsen J.C."/>
            <person name="Grijseels S."/>
            <person name="Prigent S."/>
            <person name="Ji B."/>
            <person name="Dainat J."/>
            <person name="Nielsen K.F."/>
            <person name="Frisvad J.C."/>
            <person name="Workman M."/>
            <person name="Nielsen J."/>
        </authorList>
    </citation>
    <scope>NUCLEOTIDE SEQUENCE [LARGE SCALE GENOMIC DNA]</scope>
    <source>
        <strain evidence="8">IBT 24891</strain>
    </source>
</reference>
<feature type="region of interest" description="Disordered" evidence="5">
    <location>
        <begin position="42"/>
        <end position="65"/>
    </location>
</feature>
<dbReference type="Proteomes" id="UP000191285">
    <property type="component" value="Unassembled WGS sequence"/>
</dbReference>
<evidence type="ECO:0000313" key="8">
    <source>
        <dbReference type="Proteomes" id="UP000191285"/>
    </source>
</evidence>
<dbReference type="PROSITE" id="PS50048">
    <property type="entry name" value="ZN2_CY6_FUNGAL_2"/>
    <property type="match status" value="1"/>
</dbReference>
<dbReference type="AlphaFoldDB" id="A0A1V6TYN7"/>
<keyword evidence="2" id="KW-0238">DNA-binding</keyword>
<dbReference type="CDD" id="cd00067">
    <property type="entry name" value="GAL4"/>
    <property type="match status" value="1"/>
</dbReference>
<protein>
    <recommendedName>
        <fullName evidence="6">Zn(2)-C6 fungal-type domain-containing protein</fullName>
    </recommendedName>
</protein>
<dbReference type="SMART" id="SM00066">
    <property type="entry name" value="GAL4"/>
    <property type="match status" value="1"/>
</dbReference>
<sequence length="385" mass="43257">MPSRRTHTKSRKGCLECKRRHVKCDEDVPKCTLCKRRGLECSYPPSQGDHDSSQGSPSARDGSEATGAELPMATRMLEMKLMHQYLTFTYQTLAQDGLSAYHLSMAIPQMATSFPYLLDTLLALSALHLASQENSNRLAWLDTAVRYQSQACAGLGKVLPEITLQHYEPAFVSSVFIIIFATGFHSISTESNSGDPFSPVLEVRTLLNGASMLFNRFNEVGSDGSLGGWLCAPETVETLESNPNGDLSHDNNQKLFGLHKDLMASIHRLKIKIDSEQRPHQAVFTTTWELLRYAVEPWPKIGAQGGPIAWPLFVTDQFLSLLQEGNWVAKILFLHWGLAMRLLCNRWYVRDWGRNLVLAIVEPLEEIPPQWAEDIMWIKKAAEIN</sequence>
<accession>A0A1V6TYN7</accession>
<dbReference type="EMBL" id="MLKD01000001">
    <property type="protein sequence ID" value="OQE31356.1"/>
    <property type="molecule type" value="Genomic_DNA"/>
</dbReference>
<comment type="caution">
    <text evidence="7">The sequence shown here is derived from an EMBL/GenBank/DDBJ whole genome shotgun (WGS) entry which is preliminary data.</text>
</comment>
<keyword evidence="1" id="KW-0805">Transcription regulation</keyword>
<dbReference type="Gene3D" id="4.10.240.10">
    <property type="entry name" value="Zn(2)-C6 fungal-type DNA-binding domain"/>
    <property type="match status" value="1"/>
</dbReference>
<dbReference type="PROSITE" id="PS00463">
    <property type="entry name" value="ZN2_CY6_FUNGAL_1"/>
    <property type="match status" value="1"/>
</dbReference>
<dbReference type="GO" id="GO:0008270">
    <property type="term" value="F:zinc ion binding"/>
    <property type="evidence" value="ECO:0007669"/>
    <property type="project" value="InterPro"/>
</dbReference>